<dbReference type="KEGG" id="ptm:PTMB.91c"/>
<organism evidence="2 4">
    <name type="scientific">Paramecium tetraurelia</name>
    <dbReference type="NCBI Taxonomy" id="5888"/>
    <lineage>
        <taxon>Eukaryota</taxon>
        <taxon>Sar</taxon>
        <taxon>Alveolata</taxon>
        <taxon>Ciliophora</taxon>
        <taxon>Intramacronucleata</taxon>
        <taxon>Oligohymenophorea</taxon>
        <taxon>Peniculida</taxon>
        <taxon>Parameciidae</taxon>
        <taxon>Paramecium</taxon>
    </lineage>
</organism>
<protein>
    <submittedName>
        <fullName evidence="3">Chromosome undetermined scaffold_1, whole genome shotgun sequence</fullName>
    </submittedName>
</protein>
<reference evidence="2 4" key="1">
    <citation type="journal article" date="2004" name="Curr. Biol.">
        <title>High coding density on the largest Paramecium tetraurelia somatic chromosome.</title>
        <authorList>
            <person name="Zagulski M."/>
            <person name="Nowak J.K."/>
            <person name="Le Mouel A."/>
            <person name="Nowacki M."/>
            <person name="Migdalski A."/>
            <person name="Gromadka R."/>
            <person name="Noel B."/>
            <person name="Blanc I."/>
            <person name="Dessen P."/>
            <person name="Wincker P."/>
            <person name="Keller A.M."/>
            <person name="Cohen J."/>
            <person name="Meyer E."/>
            <person name="Sperling L."/>
        </authorList>
    </citation>
    <scope>NUCLEOTIDE SEQUENCE [LARGE SCALE GENOMIC DNA]</scope>
    <source>
        <strain evidence="2 4">Stock d4-2</strain>
    </source>
</reference>
<gene>
    <name evidence="3" type="ORF">GSPATT00000452001</name>
    <name evidence="2" type="ORF">PTMB.91c</name>
</gene>
<evidence type="ECO:0000313" key="3">
    <source>
        <dbReference type="EMBL" id="CAK56017.1"/>
    </source>
</evidence>
<feature type="region of interest" description="Disordered" evidence="1">
    <location>
        <begin position="73"/>
        <end position="130"/>
    </location>
</feature>
<reference evidence="2" key="4">
    <citation type="submission" date="2006-11" db="EMBL/GenBank/DDBJ databases">
        <title>Paramecium megabase sequencing project.</title>
        <authorList>
            <person name="Nowak J.K."/>
            <person name="Migdalski A."/>
            <person name="Gromadka R."/>
            <person name="Zagulski M."/>
        </authorList>
    </citation>
    <scope>NUCLEOTIDE SEQUENCE</scope>
    <source>
        <strain evidence="2">Stock d4-2</strain>
    </source>
</reference>
<dbReference type="OMA" id="EIDCHIC"/>
<accession>Q6BGD2</accession>
<dbReference type="Proteomes" id="UP000000600">
    <property type="component" value="Unassembled WGS sequence"/>
</dbReference>
<proteinExistence type="predicted"/>
<keyword evidence="4" id="KW-1185">Reference proteome</keyword>
<reference evidence="3 4" key="2">
    <citation type="journal article" date="2006" name="Nature">
        <title>Global trends of whole-genome duplications revealed by the ciliate Paramecium tetraurelia.</title>
        <authorList>
            <consortium name="Genoscope"/>
            <person name="Aury J.-M."/>
            <person name="Jaillon O."/>
            <person name="Duret L."/>
            <person name="Noel B."/>
            <person name="Jubin C."/>
            <person name="Porcel B.M."/>
            <person name="Segurens B."/>
            <person name="Daubin V."/>
            <person name="Anthouard V."/>
            <person name="Aiach N."/>
            <person name="Arnaiz O."/>
            <person name="Billaut A."/>
            <person name="Beisson J."/>
            <person name="Blanc I."/>
            <person name="Bouhouche K."/>
            <person name="Camara F."/>
            <person name="Duharcourt S."/>
            <person name="Guigo R."/>
            <person name="Gogendeau D."/>
            <person name="Katinka M."/>
            <person name="Keller A.-M."/>
            <person name="Kissmehl R."/>
            <person name="Klotz C."/>
            <person name="Koll F."/>
            <person name="Le Moue A."/>
            <person name="Lepere C."/>
            <person name="Malinsky S."/>
            <person name="Nowacki M."/>
            <person name="Nowak J.K."/>
            <person name="Plattner H."/>
            <person name="Poulain J."/>
            <person name="Ruiz F."/>
            <person name="Serrano V."/>
            <person name="Zagulski M."/>
            <person name="Dessen P."/>
            <person name="Betermier M."/>
            <person name="Weissenbach J."/>
            <person name="Scarpelli C."/>
            <person name="Schachter V."/>
            <person name="Sperling L."/>
            <person name="Meyer E."/>
            <person name="Cohen J."/>
            <person name="Wincker P."/>
        </authorList>
    </citation>
    <scope>NUCLEOTIDE SEQUENCE [LARGE SCALE GENOMIC DNA]</scope>
    <source>
        <strain evidence="3 4">Stock d4-2</strain>
    </source>
</reference>
<reference evidence="3" key="3">
    <citation type="submission" date="2006-03" db="EMBL/GenBank/DDBJ databases">
        <authorList>
            <consortium name="Genoscope"/>
        </authorList>
    </citation>
    <scope>NUCLEOTIDE SEQUENCE</scope>
    <source>
        <strain evidence="3">Stock d4-2</strain>
    </source>
</reference>
<feature type="compositionally biased region" description="Polar residues" evidence="1">
    <location>
        <begin position="104"/>
        <end position="119"/>
    </location>
</feature>
<dbReference type="EMBL" id="CR548612">
    <property type="protein sequence ID" value="CAH03288.1"/>
    <property type="molecule type" value="Genomic_DNA"/>
</dbReference>
<name>Q6BGD2_PARTE</name>
<feature type="compositionally biased region" description="Basic residues" evidence="1">
    <location>
        <begin position="78"/>
        <end position="93"/>
    </location>
</feature>
<dbReference type="GeneID" id="79574029"/>
<evidence type="ECO:0000313" key="2">
    <source>
        <dbReference type="EMBL" id="CAH03288.1"/>
    </source>
</evidence>
<dbReference type="InParanoid" id="Q6BGD2"/>
<dbReference type="KEGG" id="ptm:GSPATT00000452001"/>
<evidence type="ECO:0000256" key="1">
    <source>
        <dbReference type="SAM" id="MobiDB-lite"/>
    </source>
</evidence>
<evidence type="ECO:0000313" key="4">
    <source>
        <dbReference type="Proteomes" id="UP000000600"/>
    </source>
</evidence>
<dbReference type="EMBL" id="CT867985">
    <property type="protein sequence ID" value="CAK56017.1"/>
    <property type="molecule type" value="Genomic_DNA"/>
</dbReference>
<dbReference type="AlphaFoldDB" id="Q6BGD2"/>
<dbReference type="HOGENOM" id="CLU_1655584_0_0_1"/>
<dbReference type="OrthoDB" id="311850at2759"/>
<dbReference type="RefSeq" id="XP_001346915.1">
    <property type="nucleotide sequence ID" value="XM_001346879.1"/>
</dbReference>
<feature type="compositionally biased region" description="Basic residues" evidence="1">
    <location>
        <begin position="120"/>
        <end position="130"/>
    </location>
</feature>
<dbReference type="RefSeq" id="XP_001423415.1">
    <property type="nucleotide sequence ID" value="XM_001423378.1"/>
</dbReference>
<sequence>MGAVCQYQQIGSETYFNQETQQYFPISKELKPKSINSSIKHDLKAKYLDIECQFCEKPLMREIASQTKISYNKNQSVKLRKNRSNPQKKKRNQKSKDKIVFENLEQNEQRSLSQTSKTQNKLHKCQSYKKKGKDQYQDFQPYIVLINSQKESKFSHQTLNQIKN</sequence>
<dbReference type="GeneID" id="5009199"/>